<gene>
    <name evidence="3" type="ORF">HMPREF3195_00319</name>
</gene>
<evidence type="ECO:0000313" key="4">
    <source>
        <dbReference type="Proteomes" id="UP000070326"/>
    </source>
</evidence>
<dbReference type="SUPFAM" id="SSF53756">
    <property type="entry name" value="UDP-Glycosyltransferase/glycogen phosphorylase"/>
    <property type="match status" value="1"/>
</dbReference>
<sequence>MTNILRNIKSICRIGVGNYNEDSCDHLDNAAWVIDGATGLNGKNLVSDTSDAHWYSNWWNSYIRENLKDQTRLDDFLYKGLEDIRREYIEIISNKGIDVSSISKIDLPSASICLTRVIDNRLEYIILGDCRLYIGQSNETIKISDESVSKLDDEVFEKMRSLDDFGNVSLDDTKSRVMDKIVENRLKNNTDEGYWILSFDKDAAYKARSGSIDIDQETRVMIASDGYFSASEKYHLYEERDLLDLTFKRGMESIYREIRDFESDEERVRFIPRFKSMDDSTCVVFEISPIGRRRVLHISAQKPDYTGSGIYMSGIIKGMDHLTSGQALIAGVDSSDDLPSMMEKFKDIDLSFYPVLYNDGILDFNVPGMSDNMPYPSTIYKNMTDDMAGRMESSFLSKLDQAVKEFKPDLIVCHHLYFTTSLVRENINDIPVVAICHGTCLRQLMSHDFKKDLIIGAIPKLDKIYALHDIQAGLIRDIFNIEDSRIEVLGSGYDKTIFNCESRSDKSSSKEITLAYAGKLAYAKGLMEFFDALEKVDFPEEDLVFYLAGDGSEQEEVINIKNKGNKSKFRVEFLGRLNQYQLASMLNQSDIFVLPSYYEGLPLVLLEAMACGNSILTTDIDGVKEWLGQDINTSGMISYVGLPEMEAVSRPKVDRLGEYVDRLALAIEDSIRTRLDKNYRQVNIEEMSWNGLAKKLYDSCD</sequence>
<dbReference type="Gene3D" id="3.60.40.10">
    <property type="entry name" value="PPM-type phosphatase domain"/>
    <property type="match status" value="1"/>
</dbReference>
<keyword evidence="3" id="KW-0808">Transferase</keyword>
<name>A0A135YXZ4_9FIRM</name>
<dbReference type="Pfam" id="PF00534">
    <property type="entry name" value="Glycos_transf_1"/>
    <property type="match status" value="1"/>
</dbReference>
<dbReference type="PATRIC" id="fig|1261.5.peg.324"/>
<evidence type="ECO:0000259" key="2">
    <source>
        <dbReference type="Pfam" id="PF13439"/>
    </source>
</evidence>
<dbReference type="PANTHER" id="PTHR45947">
    <property type="entry name" value="SULFOQUINOVOSYL TRANSFERASE SQD2"/>
    <property type="match status" value="1"/>
</dbReference>
<evidence type="ECO:0000259" key="1">
    <source>
        <dbReference type="Pfam" id="PF00534"/>
    </source>
</evidence>
<comment type="caution">
    <text evidence="3">The sequence shown here is derived from an EMBL/GenBank/DDBJ whole genome shotgun (WGS) entry which is preliminary data.</text>
</comment>
<dbReference type="InterPro" id="IPR028098">
    <property type="entry name" value="Glyco_trans_4-like_N"/>
</dbReference>
<dbReference type="InterPro" id="IPR001296">
    <property type="entry name" value="Glyco_trans_1"/>
</dbReference>
<evidence type="ECO:0000313" key="3">
    <source>
        <dbReference type="EMBL" id="KXI14257.1"/>
    </source>
</evidence>
<proteinExistence type="predicted"/>
<dbReference type="eggNOG" id="COG0631">
    <property type="taxonomic scope" value="Bacteria"/>
</dbReference>
<dbReference type="Proteomes" id="UP000070326">
    <property type="component" value="Unassembled WGS sequence"/>
</dbReference>
<dbReference type="eggNOG" id="COG0438">
    <property type="taxonomic scope" value="Bacteria"/>
</dbReference>
<feature type="domain" description="Glycosyl transferase family 1" evidence="1">
    <location>
        <begin position="506"/>
        <end position="631"/>
    </location>
</feature>
<dbReference type="PANTHER" id="PTHR45947:SF15">
    <property type="entry name" value="TEICHURONIC ACID BIOSYNTHESIS GLYCOSYLTRANSFERASE TUAC-RELATED"/>
    <property type="match status" value="1"/>
</dbReference>
<dbReference type="Gene3D" id="3.40.50.2000">
    <property type="entry name" value="Glycogen Phosphorylase B"/>
    <property type="match status" value="2"/>
</dbReference>
<accession>A0A135YXZ4</accession>
<dbReference type="Pfam" id="PF13439">
    <property type="entry name" value="Glyco_transf_4"/>
    <property type="match status" value="1"/>
</dbReference>
<feature type="domain" description="Glycosyltransferase subfamily 4-like N-terminal" evidence="2">
    <location>
        <begin position="391"/>
        <end position="494"/>
    </location>
</feature>
<reference evidence="3 4" key="1">
    <citation type="submission" date="2016-02" db="EMBL/GenBank/DDBJ databases">
        <authorList>
            <person name="Wen L."/>
            <person name="He K."/>
            <person name="Yang H."/>
        </authorList>
    </citation>
    <scope>NUCLEOTIDE SEQUENCE [LARGE SCALE GENOMIC DNA]</scope>
    <source>
        <strain evidence="3 4">MJR8628A</strain>
    </source>
</reference>
<dbReference type="GO" id="GO:0016757">
    <property type="term" value="F:glycosyltransferase activity"/>
    <property type="evidence" value="ECO:0007669"/>
    <property type="project" value="InterPro"/>
</dbReference>
<organism evidence="3 4">
    <name type="scientific">Peptostreptococcus anaerobius</name>
    <dbReference type="NCBI Taxonomy" id="1261"/>
    <lineage>
        <taxon>Bacteria</taxon>
        <taxon>Bacillati</taxon>
        <taxon>Bacillota</taxon>
        <taxon>Clostridia</taxon>
        <taxon>Peptostreptococcales</taxon>
        <taxon>Peptostreptococcaceae</taxon>
        <taxon>Peptostreptococcus</taxon>
    </lineage>
</organism>
<dbReference type="EMBL" id="LSQZ01000011">
    <property type="protein sequence ID" value="KXI14257.1"/>
    <property type="molecule type" value="Genomic_DNA"/>
</dbReference>
<dbReference type="STRING" id="1261.HMPREF3195_00319"/>
<dbReference type="SUPFAM" id="SSF81606">
    <property type="entry name" value="PP2C-like"/>
    <property type="match status" value="1"/>
</dbReference>
<dbReference type="InterPro" id="IPR036457">
    <property type="entry name" value="PPM-type-like_dom_sf"/>
</dbReference>
<dbReference type="AlphaFoldDB" id="A0A135YXZ4"/>
<protein>
    <submittedName>
        <fullName evidence="3">Glycosyltransferase, group 1 family protein</fullName>
    </submittedName>
</protein>
<dbReference type="CDD" id="cd03801">
    <property type="entry name" value="GT4_PimA-like"/>
    <property type="match status" value="1"/>
</dbReference>
<dbReference type="RefSeq" id="WP_061101625.1">
    <property type="nucleotide sequence ID" value="NZ_KQ961788.1"/>
</dbReference>
<dbReference type="InterPro" id="IPR050194">
    <property type="entry name" value="Glycosyltransferase_grp1"/>
</dbReference>